<dbReference type="SUPFAM" id="SSF111126">
    <property type="entry name" value="Ligand-binding domain in the NO signalling and Golgi transport"/>
    <property type="match status" value="1"/>
</dbReference>
<feature type="coiled-coil region" evidence="8">
    <location>
        <begin position="425"/>
        <end position="452"/>
    </location>
</feature>
<reference evidence="11" key="1">
    <citation type="journal article" date="2017" name="bioRxiv">
        <title>Comparative analysis of the genomes of Stylophora pistillata and Acropora digitifera provides evidence for extensive differences between species of corals.</title>
        <authorList>
            <person name="Voolstra C.R."/>
            <person name="Li Y."/>
            <person name="Liew Y.J."/>
            <person name="Baumgarten S."/>
            <person name="Zoccola D."/>
            <person name="Flot J.-F."/>
            <person name="Tambutte S."/>
            <person name="Allemand D."/>
            <person name="Aranda M."/>
        </authorList>
    </citation>
    <scope>NUCLEOTIDE SEQUENCE [LARGE SCALE GENOMIC DNA]</scope>
</reference>
<dbReference type="EC" id="4.6.1.2" evidence="2"/>
<dbReference type="Gene3D" id="3.30.70.1230">
    <property type="entry name" value="Nucleotide cyclase"/>
    <property type="match status" value="1"/>
</dbReference>
<keyword evidence="7" id="KW-0141">cGMP biosynthesis</keyword>
<evidence type="ECO:0000256" key="2">
    <source>
        <dbReference type="ARBA" id="ARBA00012202"/>
    </source>
</evidence>
<keyword evidence="4" id="KW-0547">Nucleotide-binding</keyword>
<proteinExistence type="predicted"/>
<dbReference type="FunFam" id="3.30.70.1230:FF:000030">
    <property type="entry name" value="Si:ch211-215j19.12"/>
    <property type="match status" value="1"/>
</dbReference>
<evidence type="ECO:0000256" key="5">
    <source>
        <dbReference type="ARBA" id="ARBA00023134"/>
    </source>
</evidence>
<keyword evidence="11" id="KW-1185">Reference proteome</keyword>
<evidence type="ECO:0000256" key="1">
    <source>
        <dbReference type="ARBA" id="ARBA00004496"/>
    </source>
</evidence>
<evidence type="ECO:0000256" key="4">
    <source>
        <dbReference type="ARBA" id="ARBA00022741"/>
    </source>
</evidence>
<evidence type="ECO:0000256" key="6">
    <source>
        <dbReference type="ARBA" id="ARBA00023239"/>
    </source>
</evidence>
<dbReference type="InterPro" id="IPR011645">
    <property type="entry name" value="HNOB_dom_associated"/>
</dbReference>
<dbReference type="GO" id="GO:0020037">
    <property type="term" value="F:heme binding"/>
    <property type="evidence" value="ECO:0007669"/>
    <property type="project" value="InterPro"/>
</dbReference>
<dbReference type="InterPro" id="IPR029787">
    <property type="entry name" value="Nucleotide_cyclase"/>
</dbReference>
<evidence type="ECO:0000256" key="8">
    <source>
        <dbReference type="SAM" id="Coils"/>
    </source>
</evidence>
<dbReference type="InterPro" id="IPR038158">
    <property type="entry name" value="H-NOX_domain_sf"/>
</dbReference>
<dbReference type="PROSITE" id="PS50125">
    <property type="entry name" value="GUANYLATE_CYCLASE_2"/>
    <property type="match status" value="1"/>
</dbReference>
<dbReference type="EMBL" id="LSMT01000403">
    <property type="protein sequence ID" value="PFX18586.1"/>
    <property type="molecule type" value="Genomic_DNA"/>
</dbReference>
<evidence type="ECO:0000256" key="7">
    <source>
        <dbReference type="ARBA" id="ARBA00023293"/>
    </source>
</evidence>
<dbReference type="Gene3D" id="3.30.450.260">
    <property type="entry name" value="Haem NO binding associated domain"/>
    <property type="match status" value="1"/>
</dbReference>
<dbReference type="InterPro" id="IPR001054">
    <property type="entry name" value="A/G_cyclase"/>
</dbReference>
<dbReference type="PANTHER" id="PTHR45655">
    <property type="entry name" value="GUANYLATE CYCLASE SOLUBLE SUBUNIT BETA-2"/>
    <property type="match status" value="1"/>
</dbReference>
<sequence>MYGMLLESVEHFLKEKYGEKNWHLIRLRTGIKNHVFVTHERYSDHLMLEIASAAVDVLGNETKMTSEDFIQFFGTCFVKFFSNYGYDRFIQISGRHFSDFLRGIDNLHEHMRFAYPKLMSPSFYCSEETSTGLLLHYKSKRTGFQRYVMGQIMEVASMFYDIAVEMQVLNSTSSEAGCHVVYKLNFDNLAFKPPTPDALSIQQNRDLSCEAFFHIMPFSFLVTSDMNIQMAGKALSSMLGTILVGSRVDAVFTLRRPQREFSWENIKSWNVICELVAKRPCLKNHSIEKPPLRAVKSVDKADFMVPRDTNHNVELRKILDKTEHQNGFAGLKSRRHSDLPLNGTLVTKFCGNDYSAKVFRPLHLRGQMKYLKKYDMVLFICSPMISSVEEMARTGMYISDLEMHNSSQEMVLSGIQPLPELEYARDQLLERGKMLEVNLENLDQERQRSEELLYRMMPKAVADRLRDGQKAVETCEHFDSVTIMFSYLDNFDNICASVSPMEVVSLVNKMFLNFDKLSEKHDVYKFETLGDAQYMVVNGVPVRKDRHVEPVAAMALDILDSVRELKHPTSKKSLTVSIGIHLGPVAAGLVGVKMPQYCLFGDSVNTAARLRTTSLPMRIHISQSCHESLREIGFQTEFRGRIELKGRGKMHTYWLIGRKKATEMQDPAS</sequence>
<dbReference type="Pfam" id="PF07700">
    <property type="entry name" value="HNOB"/>
    <property type="match status" value="1"/>
</dbReference>
<evidence type="ECO:0000256" key="3">
    <source>
        <dbReference type="ARBA" id="ARBA00022490"/>
    </source>
</evidence>
<dbReference type="Gene3D" id="6.10.250.780">
    <property type="match status" value="1"/>
</dbReference>
<dbReference type="SMART" id="SM00044">
    <property type="entry name" value="CYCc"/>
    <property type="match status" value="1"/>
</dbReference>
<protein>
    <recommendedName>
        <fullName evidence="2">guanylate cyclase</fullName>
        <ecNumber evidence="2">4.6.1.2</ecNumber>
    </recommendedName>
</protein>
<keyword evidence="6" id="KW-0456">Lyase</keyword>
<dbReference type="Pfam" id="PF00211">
    <property type="entry name" value="Guanylate_cyc"/>
    <property type="match status" value="1"/>
</dbReference>
<dbReference type="Proteomes" id="UP000225706">
    <property type="component" value="Unassembled WGS sequence"/>
</dbReference>
<dbReference type="GO" id="GO:0008074">
    <property type="term" value="C:guanylate cyclase complex, soluble"/>
    <property type="evidence" value="ECO:0007669"/>
    <property type="project" value="TreeGrafter"/>
</dbReference>
<dbReference type="GO" id="GO:0019934">
    <property type="term" value="P:cGMP-mediated signaling"/>
    <property type="evidence" value="ECO:0007669"/>
    <property type="project" value="TreeGrafter"/>
</dbReference>
<dbReference type="InterPro" id="IPR011644">
    <property type="entry name" value="Heme_NO-bd"/>
</dbReference>
<dbReference type="GO" id="GO:0005525">
    <property type="term" value="F:GTP binding"/>
    <property type="evidence" value="ECO:0007669"/>
    <property type="project" value="UniProtKB-KW"/>
</dbReference>
<evidence type="ECO:0000313" key="11">
    <source>
        <dbReference type="Proteomes" id="UP000225706"/>
    </source>
</evidence>
<accession>A0A2B4RN37</accession>
<dbReference type="SUPFAM" id="SSF55073">
    <property type="entry name" value="Nucleotide cyclase"/>
    <property type="match status" value="1"/>
</dbReference>
<dbReference type="Gene3D" id="3.90.1520.10">
    <property type="entry name" value="H-NOX domain"/>
    <property type="match status" value="1"/>
</dbReference>
<dbReference type="OrthoDB" id="1890790at2759"/>
<dbReference type="GO" id="GO:0004383">
    <property type="term" value="F:guanylate cyclase activity"/>
    <property type="evidence" value="ECO:0007669"/>
    <property type="project" value="UniProtKB-EC"/>
</dbReference>
<dbReference type="InterPro" id="IPR024096">
    <property type="entry name" value="NO_sig/Golgi_transp_ligand-bd"/>
</dbReference>
<dbReference type="InterPro" id="IPR042463">
    <property type="entry name" value="HNOB_dom_associated_sf"/>
</dbReference>
<dbReference type="GO" id="GO:0070482">
    <property type="term" value="P:response to oxygen levels"/>
    <property type="evidence" value="ECO:0007669"/>
    <property type="project" value="TreeGrafter"/>
</dbReference>
<dbReference type="PANTHER" id="PTHR45655:SF5">
    <property type="entry name" value="SOLUBLE GUANYLATE CYCLASE 89DA-RELATED"/>
    <property type="match status" value="1"/>
</dbReference>
<dbReference type="AlphaFoldDB" id="A0A2B4RN37"/>
<feature type="domain" description="Guanylate cyclase" evidence="9">
    <location>
        <begin position="482"/>
        <end position="611"/>
    </location>
</feature>
<name>A0A2B4RN37_STYPI</name>
<comment type="subcellular location">
    <subcellularLocation>
        <location evidence="1">Cytoplasm</location>
    </subcellularLocation>
</comment>
<comment type="caution">
    <text evidence="10">The sequence shown here is derived from an EMBL/GenBank/DDBJ whole genome shotgun (WGS) entry which is preliminary data.</text>
</comment>
<evidence type="ECO:0000313" key="10">
    <source>
        <dbReference type="EMBL" id="PFX18586.1"/>
    </source>
</evidence>
<organism evidence="10 11">
    <name type="scientific">Stylophora pistillata</name>
    <name type="common">Smooth cauliflower coral</name>
    <dbReference type="NCBI Taxonomy" id="50429"/>
    <lineage>
        <taxon>Eukaryota</taxon>
        <taxon>Metazoa</taxon>
        <taxon>Cnidaria</taxon>
        <taxon>Anthozoa</taxon>
        <taxon>Hexacorallia</taxon>
        <taxon>Scleractinia</taxon>
        <taxon>Astrocoeniina</taxon>
        <taxon>Pocilloporidae</taxon>
        <taxon>Stylophora</taxon>
    </lineage>
</organism>
<keyword evidence="8" id="KW-0175">Coiled coil</keyword>
<evidence type="ECO:0000259" key="9">
    <source>
        <dbReference type="PROSITE" id="PS50125"/>
    </source>
</evidence>
<dbReference type="STRING" id="50429.A0A2B4RN37"/>
<gene>
    <name evidence="10" type="primary">Gyc88E</name>
    <name evidence="10" type="ORF">AWC38_SpisGene17037</name>
</gene>
<keyword evidence="3" id="KW-0963">Cytoplasm</keyword>
<dbReference type="CDD" id="cd07302">
    <property type="entry name" value="CHD"/>
    <property type="match status" value="1"/>
</dbReference>
<keyword evidence="5" id="KW-0342">GTP-binding</keyword>
<dbReference type="Pfam" id="PF07701">
    <property type="entry name" value="HNOBA"/>
    <property type="match status" value="1"/>
</dbReference>